<dbReference type="InterPro" id="IPR013783">
    <property type="entry name" value="Ig-like_fold"/>
</dbReference>
<evidence type="ECO:0000256" key="2">
    <source>
        <dbReference type="ARBA" id="ARBA00022801"/>
    </source>
</evidence>
<dbReference type="RefSeq" id="WP_222976731.1">
    <property type="nucleotide sequence ID" value="NZ_JAINVZ010000005.1"/>
</dbReference>
<evidence type="ECO:0000256" key="3">
    <source>
        <dbReference type="ARBA" id="ARBA00023004"/>
    </source>
</evidence>
<keyword evidence="5" id="KW-0732">Signal</keyword>
<feature type="chain" id="PRO_5047409482" evidence="5">
    <location>
        <begin position="26"/>
        <end position="478"/>
    </location>
</feature>
<organism evidence="7 8">
    <name type="scientific">Streptantibioticus parmotrematis</name>
    <dbReference type="NCBI Taxonomy" id="2873249"/>
    <lineage>
        <taxon>Bacteria</taxon>
        <taxon>Bacillati</taxon>
        <taxon>Actinomycetota</taxon>
        <taxon>Actinomycetes</taxon>
        <taxon>Kitasatosporales</taxon>
        <taxon>Streptomycetaceae</taxon>
        <taxon>Streptantibioticus</taxon>
    </lineage>
</organism>
<evidence type="ECO:0000256" key="5">
    <source>
        <dbReference type="SAM" id="SignalP"/>
    </source>
</evidence>
<gene>
    <name evidence="7" type="ORF">K7472_11165</name>
</gene>
<keyword evidence="2" id="KW-0378">Hydrolase</keyword>
<dbReference type="Gene3D" id="2.60.40.10">
    <property type="entry name" value="Immunoglobulins"/>
    <property type="match status" value="1"/>
</dbReference>
<dbReference type="Proteomes" id="UP001198565">
    <property type="component" value="Unassembled WGS sequence"/>
</dbReference>
<keyword evidence="1" id="KW-0479">Metal-binding</keyword>
<evidence type="ECO:0000256" key="1">
    <source>
        <dbReference type="ARBA" id="ARBA00022723"/>
    </source>
</evidence>
<dbReference type="EMBL" id="JAINVZ010000005">
    <property type="protein sequence ID" value="MBY8885407.1"/>
    <property type="molecule type" value="Genomic_DNA"/>
</dbReference>
<name>A0ABS7QUB6_9ACTN</name>
<dbReference type="InterPro" id="IPR006311">
    <property type="entry name" value="TAT_signal"/>
</dbReference>
<accession>A0ABS7QUB6</accession>
<comment type="caution">
    <text evidence="7">The sequence shown here is derived from an EMBL/GenBank/DDBJ whole genome shotgun (WGS) entry which is preliminary data.</text>
</comment>
<proteinExistence type="inferred from homology"/>
<sequence>MDCCSPSRRQALLWAGLAAAPLAFADAAPAGAAAPADLLVTDLDVVTVTDTSVTLTWYTGSRTAVDRYGAPAPVATDTEVLLGDPGNPATMKTVFHDTSATAYHYAEVSGLEPGRTYAFTARSAGQTAQQSTLQFPGSAGSLDAPGVFTTLTPPPGRHLFTLALSNDLHVGEQTSGIITGGWPPSFQQDPGLPPYPEVMLDAMLSDLRAADRGADVLLVAGDLTSEAEPRDVSRVRQLLDGWGRLGSDYFVARGNHDRPHTGADYAGCTPVAGAADHHDCWGDVFPYRRQTLTSHQVGGLRLVGLDTTTLDAAGGTLEAGQLADLRHLLRDDPDRPTLLFGHHPVTYESAVTTAAGPSFDLDAPSARALEALYRQTPGVFFHHSGHTHRNKRTTMEGSDAVEFLEVAATKEYPGGYTLLKVHSGGYQVTFHKTRSDLARRWSQRTRAEYFGVWPHYTLGTIADRNHTVVRDLSGLTAL</sequence>
<evidence type="ECO:0000313" key="8">
    <source>
        <dbReference type="Proteomes" id="UP001198565"/>
    </source>
</evidence>
<dbReference type="Gene3D" id="3.60.21.10">
    <property type="match status" value="1"/>
</dbReference>
<reference evidence="7 8" key="1">
    <citation type="submission" date="2021-08" db="EMBL/GenBank/DDBJ databases">
        <title>Streptomyces sp. PTM05 isolated from lichen.</title>
        <authorList>
            <person name="Somphong A."/>
            <person name="Phongsopitanun W."/>
            <person name="Tanasupawat S."/>
        </authorList>
    </citation>
    <scope>NUCLEOTIDE SEQUENCE [LARGE SCALE GENOMIC DNA]</scope>
    <source>
        <strain evidence="7 8">Ptm05</strain>
    </source>
</reference>
<dbReference type="PROSITE" id="PS51318">
    <property type="entry name" value="TAT"/>
    <property type="match status" value="1"/>
</dbReference>
<dbReference type="Pfam" id="PF00149">
    <property type="entry name" value="Metallophos"/>
    <property type="match status" value="1"/>
</dbReference>
<dbReference type="PANTHER" id="PTHR42988">
    <property type="entry name" value="PHOSPHOHYDROLASE"/>
    <property type="match status" value="1"/>
</dbReference>
<dbReference type="SUPFAM" id="SSF56300">
    <property type="entry name" value="Metallo-dependent phosphatases"/>
    <property type="match status" value="1"/>
</dbReference>
<evidence type="ECO:0000313" key="7">
    <source>
        <dbReference type="EMBL" id="MBY8885407.1"/>
    </source>
</evidence>
<feature type="signal peptide" evidence="5">
    <location>
        <begin position="1"/>
        <end position="25"/>
    </location>
</feature>
<keyword evidence="3" id="KW-0408">Iron</keyword>
<evidence type="ECO:0000259" key="6">
    <source>
        <dbReference type="Pfam" id="PF00149"/>
    </source>
</evidence>
<protein>
    <submittedName>
        <fullName evidence="7">Metallophosphoesterase</fullName>
    </submittedName>
</protein>
<feature type="domain" description="Calcineurin-like phosphoesterase" evidence="6">
    <location>
        <begin position="166"/>
        <end position="389"/>
    </location>
</feature>
<dbReference type="PANTHER" id="PTHR42988:SF2">
    <property type="entry name" value="CYCLIC NUCLEOTIDE PHOSPHODIESTERASE CBUA0032-RELATED"/>
    <property type="match status" value="1"/>
</dbReference>
<dbReference type="InterPro" id="IPR029052">
    <property type="entry name" value="Metallo-depent_PP-like"/>
</dbReference>
<dbReference type="InterPro" id="IPR004843">
    <property type="entry name" value="Calcineurin-like_PHP"/>
</dbReference>
<comment type="similarity">
    <text evidence="4">Belongs to the cyclic nucleotide phosphodiesterase class-III family.</text>
</comment>
<keyword evidence="8" id="KW-1185">Reference proteome</keyword>
<evidence type="ECO:0000256" key="4">
    <source>
        <dbReference type="ARBA" id="ARBA00025742"/>
    </source>
</evidence>
<dbReference type="InterPro" id="IPR050884">
    <property type="entry name" value="CNP_phosphodiesterase-III"/>
</dbReference>